<dbReference type="Pfam" id="PF08241">
    <property type="entry name" value="Methyltransf_11"/>
    <property type="match status" value="1"/>
</dbReference>
<organism evidence="2 3">
    <name type="scientific">Candidatus Thermofonsia Clade 3 bacterium</name>
    <dbReference type="NCBI Taxonomy" id="2364212"/>
    <lineage>
        <taxon>Bacteria</taxon>
        <taxon>Bacillati</taxon>
        <taxon>Chloroflexota</taxon>
        <taxon>Candidatus Thermofontia</taxon>
        <taxon>Candidatus Thermofonsia Clade 3</taxon>
    </lineage>
</organism>
<dbReference type="PANTHER" id="PTHR43591">
    <property type="entry name" value="METHYLTRANSFERASE"/>
    <property type="match status" value="1"/>
</dbReference>
<dbReference type="GO" id="GO:0008757">
    <property type="term" value="F:S-adenosylmethionine-dependent methyltransferase activity"/>
    <property type="evidence" value="ECO:0007669"/>
    <property type="project" value="InterPro"/>
</dbReference>
<gene>
    <name evidence="2" type="ORF">CUN48_11890</name>
</gene>
<dbReference type="EMBL" id="PGTN01000092">
    <property type="protein sequence ID" value="PJF46818.1"/>
    <property type="molecule type" value="Genomic_DNA"/>
</dbReference>
<name>A0A2M8QAJ0_9CHLR</name>
<evidence type="ECO:0000259" key="1">
    <source>
        <dbReference type="Pfam" id="PF08241"/>
    </source>
</evidence>
<protein>
    <submittedName>
        <fullName evidence="2">Methyltransferase type 11</fullName>
    </submittedName>
</protein>
<sequence length="152" mass="16462">MSYREIASRYNALNALPPHAALQVGSAIARYARGKMLLDLGAGAGRLGIPAALAGCRVVALDLELAMLRAGQREAGLQAVELPSIQANAVHVPFCDESFDAVMINNLLHLVPQWEAVLVEAVRVMRPDGVLIQGRDWLDPQSCAGRIRAKWR</sequence>
<evidence type="ECO:0000313" key="2">
    <source>
        <dbReference type="EMBL" id="PJF46818.1"/>
    </source>
</evidence>
<feature type="domain" description="Methyltransferase type 11" evidence="1">
    <location>
        <begin position="38"/>
        <end position="132"/>
    </location>
</feature>
<accession>A0A2M8QAJ0</accession>
<dbReference type="GO" id="GO:0032259">
    <property type="term" value="P:methylation"/>
    <property type="evidence" value="ECO:0007669"/>
    <property type="project" value="UniProtKB-KW"/>
</dbReference>
<dbReference type="CDD" id="cd02440">
    <property type="entry name" value="AdoMet_MTases"/>
    <property type="match status" value="1"/>
</dbReference>
<dbReference type="Gene3D" id="3.40.50.150">
    <property type="entry name" value="Vaccinia Virus protein VP39"/>
    <property type="match status" value="1"/>
</dbReference>
<feature type="non-terminal residue" evidence="2">
    <location>
        <position position="152"/>
    </location>
</feature>
<reference evidence="2 3" key="1">
    <citation type="submission" date="2017-11" db="EMBL/GenBank/DDBJ databases">
        <title>Evolution of Phototrophy in the Chloroflexi Phylum Driven by Horizontal Gene Transfer.</title>
        <authorList>
            <person name="Ward L.M."/>
            <person name="Hemp J."/>
            <person name="Shih P.M."/>
            <person name="Mcglynn S.E."/>
            <person name="Fischer W."/>
        </authorList>
    </citation>
    <scope>NUCLEOTIDE SEQUENCE [LARGE SCALE GENOMIC DNA]</scope>
    <source>
        <strain evidence="2">JP3_7</strain>
    </source>
</reference>
<dbReference type="Proteomes" id="UP000230790">
    <property type="component" value="Unassembled WGS sequence"/>
</dbReference>
<comment type="caution">
    <text evidence="2">The sequence shown here is derived from an EMBL/GenBank/DDBJ whole genome shotgun (WGS) entry which is preliminary data.</text>
</comment>
<evidence type="ECO:0000313" key="3">
    <source>
        <dbReference type="Proteomes" id="UP000230790"/>
    </source>
</evidence>
<dbReference type="AlphaFoldDB" id="A0A2M8QAJ0"/>
<dbReference type="SUPFAM" id="SSF53335">
    <property type="entry name" value="S-adenosyl-L-methionine-dependent methyltransferases"/>
    <property type="match status" value="1"/>
</dbReference>
<dbReference type="PANTHER" id="PTHR43591:SF24">
    <property type="entry name" value="2-METHOXY-6-POLYPRENYL-1,4-BENZOQUINOL METHYLASE, MITOCHONDRIAL"/>
    <property type="match status" value="1"/>
</dbReference>
<proteinExistence type="predicted"/>
<dbReference type="InterPro" id="IPR013216">
    <property type="entry name" value="Methyltransf_11"/>
</dbReference>
<keyword evidence="2" id="KW-0489">Methyltransferase</keyword>
<dbReference type="InterPro" id="IPR029063">
    <property type="entry name" value="SAM-dependent_MTases_sf"/>
</dbReference>
<keyword evidence="2" id="KW-0808">Transferase</keyword>